<dbReference type="CDD" id="cd04301">
    <property type="entry name" value="NAT_SF"/>
    <property type="match status" value="1"/>
</dbReference>
<dbReference type="Gene3D" id="3.30.470.20">
    <property type="entry name" value="ATP-grasp fold, B domain"/>
    <property type="match status" value="1"/>
</dbReference>
<keyword evidence="1" id="KW-0547">Nucleotide-binding</keyword>
<feature type="domain" description="ATP-grasp" evidence="3">
    <location>
        <begin position="790"/>
        <end position="827"/>
    </location>
</feature>
<feature type="region of interest" description="Disordered" evidence="2">
    <location>
        <begin position="1"/>
        <end position="73"/>
    </location>
</feature>
<accession>A0ABX1SFQ5</accession>
<evidence type="ECO:0000313" key="5">
    <source>
        <dbReference type="EMBL" id="NMH99318.1"/>
    </source>
</evidence>
<dbReference type="InterPro" id="IPR000182">
    <property type="entry name" value="GNAT_dom"/>
</dbReference>
<dbReference type="Pfam" id="PF13549">
    <property type="entry name" value="ATP-grasp_5"/>
    <property type="match status" value="1"/>
</dbReference>
<dbReference type="InterPro" id="IPR016181">
    <property type="entry name" value="Acyl_CoA_acyltransferase"/>
</dbReference>
<dbReference type="InterPro" id="IPR043938">
    <property type="entry name" value="Ligase_CoA_dom"/>
</dbReference>
<gene>
    <name evidence="5" type="ORF">HF526_18665</name>
</gene>
<evidence type="ECO:0000259" key="3">
    <source>
        <dbReference type="PROSITE" id="PS50975"/>
    </source>
</evidence>
<dbReference type="PROSITE" id="PS51186">
    <property type="entry name" value="GNAT"/>
    <property type="match status" value="1"/>
</dbReference>
<protein>
    <submittedName>
        <fullName evidence="5">GNAT family N-acetyltransferase</fullName>
    </submittedName>
</protein>
<dbReference type="Pfam" id="PF19045">
    <property type="entry name" value="Ligase_CoA_2"/>
    <property type="match status" value="1"/>
</dbReference>
<dbReference type="Gene3D" id="3.40.50.261">
    <property type="entry name" value="Succinyl-CoA synthetase domains"/>
    <property type="match status" value="2"/>
</dbReference>
<dbReference type="Pfam" id="PF13380">
    <property type="entry name" value="CoA_binding_2"/>
    <property type="match status" value="1"/>
</dbReference>
<dbReference type="Gene3D" id="3.40.630.30">
    <property type="match status" value="1"/>
</dbReference>
<dbReference type="SUPFAM" id="SSF52210">
    <property type="entry name" value="Succinyl-CoA synthetase domains"/>
    <property type="match status" value="2"/>
</dbReference>
<feature type="compositionally biased region" description="Low complexity" evidence="2">
    <location>
        <begin position="55"/>
        <end position="73"/>
    </location>
</feature>
<dbReference type="InterPro" id="IPR036291">
    <property type="entry name" value="NAD(P)-bd_dom_sf"/>
</dbReference>
<evidence type="ECO:0000256" key="2">
    <source>
        <dbReference type="SAM" id="MobiDB-lite"/>
    </source>
</evidence>
<feature type="domain" description="N-acetyltransferase" evidence="4">
    <location>
        <begin position="105"/>
        <end position="258"/>
    </location>
</feature>
<evidence type="ECO:0000313" key="6">
    <source>
        <dbReference type="Proteomes" id="UP000820669"/>
    </source>
</evidence>
<dbReference type="InterPro" id="IPR016102">
    <property type="entry name" value="Succinyl-CoA_synth-like"/>
</dbReference>
<dbReference type="InterPro" id="IPR013815">
    <property type="entry name" value="ATP_grasp_subdomain_1"/>
</dbReference>
<dbReference type="InterPro" id="IPR032875">
    <property type="entry name" value="Succ_CoA_lig_flav_dom"/>
</dbReference>
<comment type="caution">
    <text evidence="5">The sequence shown here is derived from an EMBL/GenBank/DDBJ whole genome shotgun (WGS) entry which is preliminary data.</text>
</comment>
<dbReference type="Pfam" id="PF13607">
    <property type="entry name" value="Succ_CoA_lig"/>
    <property type="match status" value="1"/>
</dbReference>
<dbReference type="Gene3D" id="3.40.50.720">
    <property type="entry name" value="NAD(P)-binding Rossmann-like Domain"/>
    <property type="match status" value="1"/>
</dbReference>
<name>A0ABX1SFQ5_9PSEU</name>
<sequence length="1002" mass="103442">MRIGRACAPGGRPLHGRPGPGPGSDGPFGTGPSAQALWRPRVPGSADGDFPPALPARTRPPARAARGGDGRAAASSAGCARVSTAAAPGAAALRHRALLADGTPVLVRRLGADDLAEVERLHRELPLDDHYLRFFTASRAGSDTAARSIVGPDSVAVGAFRSARLIGVAHYRRSGEGTAPEDPEIAFAVAHDQQHKGVATLLLEHLTSLARLRGVRRLVADVLAINYDMLRVFADAGLPVTRRVDGEITHLVLELPPGTPPRGYRDAVLERESRADAQSLRPLLEPRSIVVIGAGRRRDSIGRSVLRRIVADGFTGPVYAVHPHAAAVAGVPCHRSVSELPPGVDLAVLCVPAAAVPEVAEQCGRAGVRALLVITSGISCDPVLAGGLTAAVERYGMRLVGPNCLGLVNTDPRVRLQATFCRDATAGPVGVAAQSGGVVIAILADLERLGLGVSTLVSTGDGADVSGDDLMLWWSEDDRTRAAVLYVESLRRPRTFAELARRLSRRMPVLTVRSGSTEVGARAAASHSAATATPRVVRDALFRQAGILAVDRLSELTELLALLCWQPLPAGPAVAVISNAGGPGVLAVDACVGYGLIPAELTEATRERLQRVLPATAAVGNPVDTTATVAAAGYGEVLAAVLADPGVDAVIAVGAATAAGDPLEGVTPAVRATVPGKPVLAARLGQTAAVGRLFPGRAGAGASSVGDPVAAPAGADVTAAPATVPCYADPAAAALALSRAVQRTRWLARARADTPSAAPDGIDVDRARAVVAADLARRPAGGWLDPAATEELLRAAGVTVAPTLVIRTLEDAVRRWQRIGGPVAIKADVPGVLHKSAADAVFTGLDSRRQVLHAVRELRSRFGDRLRAVVMQPMAGHGTELLVGVTSDPLCGPLLTVGLGGVNTDLVDDRAHCLVPVTDGDVDEVLAALRAGPRLFPPDAPGRGLARDVAVRLARLADLVPELAELEINPLVVSGTAAIAVDGRVRVVPAEPADPWLRRLPT</sequence>
<evidence type="ECO:0000256" key="1">
    <source>
        <dbReference type="PROSITE-ProRule" id="PRU00409"/>
    </source>
</evidence>
<reference evidence="5 6" key="1">
    <citation type="submission" date="2020-04" db="EMBL/GenBank/DDBJ databases">
        <authorList>
            <person name="Klaysubun C."/>
            <person name="Duangmal K."/>
            <person name="Lipun K."/>
        </authorList>
    </citation>
    <scope>NUCLEOTIDE SEQUENCE [LARGE SCALE GENOMIC DNA]</scope>
    <source>
        <strain evidence="5 6">K10HN5</strain>
    </source>
</reference>
<dbReference type="SUPFAM" id="SSF55729">
    <property type="entry name" value="Acyl-CoA N-acyltransferases (Nat)"/>
    <property type="match status" value="1"/>
</dbReference>
<dbReference type="PANTHER" id="PTHR42793">
    <property type="entry name" value="COA BINDING DOMAIN CONTAINING PROTEIN"/>
    <property type="match status" value="1"/>
</dbReference>
<proteinExistence type="predicted"/>
<organism evidence="5 6">
    <name type="scientific">Pseudonocardia acidicola</name>
    <dbReference type="NCBI Taxonomy" id="2724939"/>
    <lineage>
        <taxon>Bacteria</taxon>
        <taxon>Bacillati</taxon>
        <taxon>Actinomycetota</taxon>
        <taxon>Actinomycetes</taxon>
        <taxon>Pseudonocardiales</taxon>
        <taxon>Pseudonocardiaceae</taxon>
        <taxon>Pseudonocardia</taxon>
    </lineage>
</organism>
<keyword evidence="6" id="KW-1185">Reference proteome</keyword>
<dbReference type="InterPro" id="IPR003781">
    <property type="entry name" value="CoA-bd"/>
</dbReference>
<dbReference type="SMART" id="SM00881">
    <property type="entry name" value="CoA_binding"/>
    <property type="match status" value="1"/>
</dbReference>
<dbReference type="PANTHER" id="PTHR42793:SF1">
    <property type="entry name" value="PEPTIDYL-LYSINE N-ACETYLTRANSFERASE PATZ"/>
    <property type="match status" value="1"/>
</dbReference>
<evidence type="ECO:0000259" key="4">
    <source>
        <dbReference type="PROSITE" id="PS51186"/>
    </source>
</evidence>
<dbReference type="Pfam" id="PF00583">
    <property type="entry name" value="Acetyltransf_1"/>
    <property type="match status" value="1"/>
</dbReference>
<dbReference type="SUPFAM" id="SSF56059">
    <property type="entry name" value="Glutathione synthetase ATP-binding domain-like"/>
    <property type="match status" value="1"/>
</dbReference>
<dbReference type="PROSITE" id="PS50975">
    <property type="entry name" value="ATP_GRASP"/>
    <property type="match status" value="1"/>
</dbReference>
<dbReference type="InterPro" id="IPR011761">
    <property type="entry name" value="ATP-grasp"/>
</dbReference>
<keyword evidence="1" id="KW-0067">ATP-binding</keyword>
<dbReference type="SUPFAM" id="SSF51735">
    <property type="entry name" value="NAD(P)-binding Rossmann-fold domains"/>
    <property type="match status" value="1"/>
</dbReference>
<dbReference type="EMBL" id="JAAXLA010000034">
    <property type="protein sequence ID" value="NMH99318.1"/>
    <property type="molecule type" value="Genomic_DNA"/>
</dbReference>
<dbReference type="Proteomes" id="UP000820669">
    <property type="component" value="Unassembled WGS sequence"/>
</dbReference>
<dbReference type="Gene3D" id="3.30.1490.20">
    <property type="entry name" value="ATP-grasp fold, A domain"/>
    <property type="match status" value="1"/>
</dbReference>